<dbReference type="RefSeq" id="WP_119737738.1">
    <property type="nucleotide sequence ID" value="NZ_QYUN01000002.1"/>
</dbReference>
<name>A0A418X096_9BURK</name>
<organism evidence="2 3">
    <name type="scientific">Noviherbaspirillum cavernae</name>
    <dbReference type="NCBI Taxonomy" id="2320862"/>
    <lineage>
        <taxon>Bacteria</taxon>
        <taxon>Pseudomonadati</taxon>
        <taxon>Pseudomonadota</taxon>
        <taxon>Betaproteobacteria</taxon>
        <taxon>Burkholderiales</taxon>
        <taxon>Oxalobacteraceae</taxon>
        <taxon>Noviherbaspirillum</taxon>
    </lineage>
</organism>
<evidence type="ECO:0000256" key="1">
    <source>
        <dbReference type="SAM" id="Phobius"/>
    </source>
</evidence>
<dbReference type="AlphaFoldDB" id="A0A418X096"/>
<dbReference type="EMBL" id="QYUN01000002">
    <property type="protein sequence ID" value="RJG05763.1"/>
    <property type="molecule type" value="Genomic_DNA"/>
</dbReference>
<proteinExistence type="predicted"/>
<dbReference type="Pfam" id="PF04403">
    <property type="entry name" value="PqiA"/>
    <property type="match status" value="1"/>
</dbReference>
<dbReference type="InterPro" id="IPR007498">
    <property type="entry name" value="PqiA-like"/>
</dbReference>
<feature type="transmembrane region" description="Helical" evidence="1">
    <location>
        <begin position="141"/>
        <end position="159"/>
    </location>
</feature>
<keyword evidence="1" id="KW-1133">Transmembrane helix</keyword>
<keyword evidence="1" id="KW-0812">Transmembrane</keyword>
<protein>
    <submittedName>
        <fullName evidence="2">Paraquat-inducible protein A</fullName>
    </submittedName>
</protein>
<keyword evidence="3" id="KW-1185">Reference proteome</keyword>
<reference evidence="2 3" key="1">
    <citation type="submission" date="2018-09" db="EMBL/GenBank/DDBJ databases">
        <authorList>
            <person name="Zhu H."/>
        </authorList>
    </citation>
    <scope>NUCLEOTIDE SEQUENCE [LARGE SCALE GENOMIC DNA]</scope>
    <source>
        <strain evidence="2 3">K2R10-39</strain>
    </source>
</reference>
<feature type="transmembrane region" description="Helical" evidence="1">
    <location>
        <begin position="48"/>
        <end position="68"/>
    </location>
</feature>
<accession>A0A418X096</accession>
<keyword evidence="1" id="KW-0472">Membrane</keyword>
<feature type="transmembrane region" description="Helical" evidence="1">
    <location>
        <begin position="96"/>
        <end position="120"/>
    </location>
</feature>
<sequence length="207" mass="22799">MRAVADAIACEGCDAIYRRHPLASGEIARCARCGTELDRHPGRRTGRMLPLTIACLILFAIANLFPIVRIEMRGMHSETTLIGAVAALASEGMSPIALLVLATTIFFPLLYLLILLHIFLPRRQARRPAGFNILVRAIQGVRPWGMIEVFLLGVLVAIVKLSNMTNVLPGVALWAFIALTILLTVLLSFSPRFFWKMAFAPQPGPQR</sequence>
<feature type="transmembrane region" description="Helical" evidence="1">
    <location>
        <begin position="171"/>
        <end position="189"/>
    </location>
</feature>
<evidence type="ECO:0000313" key="3">
    <source>
        <dbReference type="Proteomes" id="UP000285190"/>
    </source>
</evidence>
<comment type="caution">
    <text evidence="2">The sequence shown here is derived from an EMBL/GenBank/DDBJ whole genome shotgun (WGS) entry which is preliminary data.</text>
</comment>
<gene>
    <name evidence="2" type="ORF">D3870_06770</name>
</gene>
<dbReference type="Proteomes" id="UP000285190">
    <property type="component" value="Unassembled WGS sequence"/>
</dbReference>
<evidence type="ECO:0000313" key="2">
    <source>
        <dbReference type="EMBL" id="RJG05763.1"/>
    </source>
</evidence>
<dbReference type="OrthoDB" id="9807787at2"/>